<feature type="coiled-coil region" evidence="7">
    <location>
        <begin position="328"/>
        <end position="355"/>
    </location>
</feature>
<accession>A0A518CKR1</accession>
<dbReference type="EC" id="2.3.1.191" evidence="6"/>
<dbReference type="KEGG" id="plon:Pla110_15260"/>
<comment type="catalytic activity">
    <reaction evidence="6">
        <text>a UDP-3-O-[(3R)-3-hydroxyacyl]-alpha-D-glucosamine + a (3R)-hydroxyacyl-[ACP] = a UDP-2-N,3-O-bis[(3R)-3-hydroxyacyl]-alpha-D-glucosamine + holo-[ACP] + H(+)</text>
        <dbReference type="Rhea" id="RHEA:53836"/>
        <dbReference type="Rhea" id="RHEA-COMP:9685"/>
        <dbReference type="Rhea" id="RHEA-COMP:9945"/>
        <dbReference type="ChEBI" id="CHEBI:15378"/>
        <dbReference type="ChEBI" id="CHEBI:64479"/>
        <dbReference type="ChEBI" id="CHEBI:78827"/>
        <dbReference type="ChEBI" id="CHEBI:137740"/>
        <dbReference type="ChEBI" id="CHEBI:137748"/>
        <dbReference type="EC" id="2.3.1.191"/>
    </reaction>
</comment>
<keyword evidence="9" id="KW-1185">Reference proteome</keyword>
<feature type="active site" description="Proton acceptor" evidence="6">
    <location>
        <position position="245"/>
    </location>
</feature>
<keyword evidence="1 6" id="KW-0444">Lipid biosynthesis</keyword>
<sequence>MTCTALQLAQLLNAEIIGPHDLTITDAQPLDFAEGKHVSFVGEAKHFKVLRKSLAGAVLLPHSLKEEIPADELTKRTFLLVDEVLDQFIEAIQYFRPQRTLPDIGISSRAIVAESASVGANTHIYPNATVGEEVVIGENCRIMSGAVIGDGCRLGDNTTIYPNAVLYHDVILGDNVIIHSNAVIGADGFGYRLQEGRHVRIPQLGTVRIENDVEIGAGSTVDRAMAGETIIGEGTKIDNLVMIAHNCRIGKHNVFASQVGFAGSSTSGNYVVCAGQVGIADHVHLGEGSVYGAKSGVNSSKEGGKTYLGAPAERIDLAIKAAKVVSRLPELRQQVRRLAKQVEQLEAEQQKTAASEVDAA</sequence>
<dbReference type="InterPro" id="IPR001451">
    <property type="entry name" value="Hexapep"/>
</dbReference>
<dbReference type="GO" id="GO:0009245">
    <property type="term" value="P:lipid A biosynthetic process"/>
    <property type="evidence" value="ECO:0007669"/>
    <property type="project" value="UniProtKB-UniRule"/>
</dbReference>
<keyword evidence="7" id="KW-0175">Coiled coil</keyword>
<protein>
    <recommendedName>
        <fullName evidence="6">UDP-3-O-acylglucosamine N-acyltransferase</fullName>
        <ecNumber evidence="6">2.3.1.191</ecNumber>
    </recommendedName>
</protein>
<dbReference type="PANTHER" id="PTHR43378">
    <property type="entry name" value="UDP-3-O-ACYLGLUCOSAMINE N-ACYLTRANSFERASE"/>
    <property type="match status" value="1"/>
</dbReference>
<evidence type="ECO:0000256" key="7">
    <source>
        <dbReference type="SAM" id="Coils"/>
    </source>
</evidence>
<name>A0A518CKR1_9PLAN</name>
<evidence type="ECO:0000256" key="2">
    <source>
        <dbReference type="ARBA" id="ARBA00022556"/>
    </source>
</evidence>
<evidence type="ECO:0000313" key="8">
    <source>
        <dbReference type="EMBL" id="QDU79808.1"/>
    </source>
</evidence>
<dbReference type="EMBL" id="CP036281">
    <property type="protein sequence ID" value="QDU79808.1"/>
    <property type="molecule type" value="Genomic_DNA"/>
</dbReference>
<dbReference type="Gene3D" id="3.40.1390.10">
    <property type="entry name" value="MurE/MurF, N-terminal domain"/>
    <property type="match status" value="1"/>
</dbReference>
<comment type="pathway">
    <text evidence="6">Bacterial outer membrane biogenesis; LPS lipid A biosynthesis.</text>
</comment>
<keyword evidence="3 6" id="KW-0808">Transferase</keyword>
<dbReference type="Gene3D" id="2.160.10.10">
    <property type="entry name" value="Hexapeptide repeat proteins"/>
    <property type="match status" value="1"/>
</dbReference>
<dbReference type="NCBIfam" id="NF002060">
    <property type="entry name" value="PRK00892.1"/>
    <property type="match status" value="1"/>
</dbReference>
<dbReference type="NCBIfam" id="TIGR01853">
    <property type="entry name" value="lipid_A_lpxD"/>
    <property type="match status" value="1"/>
</dbReference>
<gene>
    <name evidence="8" type="primary">lpxD_1</name>
    <name evidence="6" type="synonym">lpxD</name>
    <name evidence="8" type="ORF">Pla110_15260</name>
</gene>
<evidence type="ECO:0000256" key="6">
    <source>
        <dbReference type="HAMAP-Rule" id="MF_00523"/>
    </source>
</evidence>
<dbReference type="InterPro" id="IPR007691">
    <property type="entry name" value="LpxD"/>
</dbReference>
<reference evidence="8 9" key="1">
    <citation type="submission" date="2019-02" db="EMBL/GenBank/DDBJ databases">
        <title>Deep-cultivation of Planctomycetes and their phenomic and genomic characterization uncovers novel biology.</title>
        <authorList>
            <person name="Wiegand S."/>
            <person name="Jogler M."/>
            <person name="Boedeker C."/>
            <person name="Pinto D."/>
            <person name="Vollmers J."/>
            <person name="Rivas-Marin E."/>
            <person name="Kohn T."/>
            <person name="Peeters S.H."/>
            <person name="Heuer A."/>
            <person name="Rast P."/>
            <person name="Oberbeckmann S."/>
            <person name="Bunk B."/>
            <person name="Jeske O."/>
            <person name="Meyerdierks A."/>
            <person name="Storesund J.E."/>
            <person name="Kallscheuer N."/>
            <person name="Luecker S."/>
            <person name="Lage O.M."/>
            <person name="Pohl T."/>
            <person name="Merkel B.J."/>
            <person name="Hornburger P."/>
            <person name="Mueller R.-W."/>
            <person name="Bruemmer F."/>
            <person name="Labrenz M."/>
            <person name="Spormann A.M."/>
            <person name="Op den Camp H."/>
            <person name="Overmann J."/>
            <person name="Amann R."/>
            <person name="Jetten M.S.M."/>
            <person name="Mascher T."/>
            <person name="Medema M.H."/>
            <person name="Devos D.P."/>
            <person name="Kaster A.-K."/>
            <person name="Ovreas L."/>
            <person name="Rohde M."/>
            <person name="Galperin M.Y."/>
            <person name="Jogler C."/>
        </authorList>
    </citation>
    <scope>NUCLEOTIDE SEQUENCE [LARGE SCALE GENOMIC DNA]</scope>
    <source>
        <strain evidence="8 9">Pla110</strain>
    </source>
</reference>
<dbReference type="HAMAP" id="MF_00523">
    <property type="entry name" value="LpxD"/>
    <property type="match status" value="1"/>
</dbReference>
<dbReference type="RefSeq" id="WP_197440565.1">
    <property type="nucleotide sequence ID" value="NZ_CP036281.1"/>
</dbReference>
<dbReference type="CDD" id="cd03352">
    <property type="entry name" value="LbH_LpxD"/>
    <property type="match status" value="1"/>
</dbReference>
<evidence type="ECO:0000256" key="3">
    <source>
        <dbReference type="ARBA" id="ARBA00022679"/>
    </source>
</evidence>
<comment type="similarity">
    <text evidence="6">Belongs to the transferase hexapeptide repeat family. LpxD subfamily.</text>
</comment>
<organism evidence="8 9">
    <name type="scientific">Polystyrenella longa</name>
    <dbReference type="NCBI Taxonomy" id="2528007"/>
    <lineage>
        <taxon>Bacteria</taxon>
        <taxon>Pseudomonadati</taxon>
        <taxon>Planctomycetota</taxon>
        <taxon>Planctomycetia</taxon>
        <taxon>Planctomycetales</taxon>
        <taxon>Planctomycetaceae</taxon>
        <taxon>Polystyrenella</taxon>
    </lineage>
</organism>
<evidence type="ECO:0000256" key="1">
    <source>
        <dbReference type="ARBA" id="ARBA00022516"/>
    </source>
</evidence>
<dbReference type="Proteomes" id="UP000317178">
    <property type="component" value="Chromosome"/>
</dbReference>
<keyword evidence="2 6" id="KW-0441">Lipid A biosynthesis</keyword>
<dbReference type="Pfam" id="PF00132">
    <property type="entry name" value="Hexapep"/>
    <property type="match status" value="3"/>
</dbReference>
<dbReference type="GO" id="GO:0016020">
    <property type="term" value="C:membrane"/>
    <property type="evidence" value="ECO:0007669"/>
    <property type="project" value="GOC"/>
</dbReference>
<dbReference type="PANTHER" id="PTHR43378:SF2">
    <property type="entry name" value="UDP-3-O-ACYLGLUCOSAMINE N-ACYLTRANSFERASE 1, MITOCHONDRIAL-RELATED"/>
    <property type="match status" value="1"/>
</dbReference>
<comment type="function">
    <text evidence="6">Catalyzes the N-acylation of UDP-3-O-acylglucosamine using 3-hydroxyacyl-ACP as the acyl donor. Is involved in the biosynthesis of lipid A, a phosphorylated glycolipid that anchors the lipopolysaccharide to the outer membrane of the cell.</text>
</comment>
<keyword evidence="5 6" id="KW-0012">Acyltransferase</keyword>
<dbReference type="InterPro" id="IPR011004">
    <property type="entry name" value="Trimer_LpxA-like_sf"/>
</dbReference>
<proteinExistence type="inferred from homology"/>
<keyword evidence="6" id="KW-0677">Repeat</keyword>
<evidence type="ECO:0000256" key="5">
    <source>
        <dbReference type="ARBA" id="ARBA00023315"/>
    </source>
</evidence>
<keyword evidence="4 6" id="KW-0443">Lipid metabolism</keyword>
<dbReference type="GO" id="GO:0016410">
    <property type="term" value="F:N-acyltransferase activity"/>
    <property type="evidence" value="ECO:0007669"/>
    <property type="project" value="InterPro"/>
</dbReference>
<dbReference type="GO" id="GO:0103118">
    <property type="term" value="F:UDP-3-O-[(3R)-3-hydroxyacyl]-glucosamine N-acyltransferase activity"/>
    <property type="evidence" value="ECO:0007669"/>
    <property type="project" value="UniProtKB-EC"/>
</dbReference>
<dbReference type="AlphaFoldDB" id="A0A518CKR1"/>
<evidence type="ECO:0000313" key="9">
    <source>
        <dbReference type="Proteomes" id="UP000317178"/>
    </source>
</evidence>
<comment type="subunit">
    <text evidence="6">Homotrimer.</text>
</comment>
<dbReference type="UniPathway" id="UPA00973"/>
<evidence type="ECO:0000256" key="4">
    <source>
        <dbReference type="ARBA" id="ARBA00023098"/>
    </source>
</evidence>
<dbReference type="SUPFAM" id="SSF51161">
    <property type="entry name" value="Trimeric LpxA-like enzymes"/>
    <property type="match status" value="1"/>
</dbReference>